<dbReference type="Gene3D" id="3.30.2010.10">
    <property type="entry name" value="Metalloproteases ('zincins'), catalytic domain"/>
    <property type="match status" value="1"/>
</dbReference>
<dbReference type="GO" id="GO:0046872">
    <property type="term" value="F:metal ion binding"/>
    <property type="evidence" value="ECO:0007669"/>
    <property type="project" value="UniProtKB-KW"/>
</dbReference>
<proteinExistence type="predicted"/>
<keyword evidence="6" id="KW-0482">Metalloprotease</keyword>
<evidence type="ECO:0000256" key="1">
    <source>
        <dbReference type="ARBA" id="ARBA00001947"/>
    </source>
</evidence>
<dbReference type="GO" id="GO:0016020">
    <property type="term" value="C:membrane"/>
    <property type="evidence" value="ECO:0007669"/>
    <property type="project" value="TreeGrafter"/>
</dbReference>
<dbReference type="InterPro" id="IPR001915">
    <property type="entry name" value="Peptidase_M48"/>
</dbReference>
<feature type="domain" description="Peptidase M48" evidence="7">
    <location>
        <begin position="157"/>
        <end position="224"/>
    </location>
</feature>
<evidence type="ECO:0000256" key="6">
    <source>
        <dbReference type="ARBA" id="ARBA00023049"/>
    </source>
</evidence>
<dbReference type="PANTHER" id="PTHR22726:SF1">
    <property type="entry name" value="METALLOENDOPEPTIDASE OMA1, MITOCHONDRIAL"/>
    <property type="match status" value="1"/>
</dbReference>
<evidence type="ECO:0000256" key="2">
    <source>
        <dbReference type="ARBA" id="ARBA00022670"/>
    </source>
</evidence>
<evidence type="ECO:0000313" key="8">
    <source>
        <dbReference type="EMBL" id="SVA19570.1"/>
    </source>
</evidence>
<evidence type="ECO:0000256" key="5">
    <source>
        <dbReference type="ARBA" id="ARBA00022833"/>
    </source>
</evidence>
<keyword evidence="3" id="KW-0479">Metal-binding</keyword>
<dbReference type="GO" id="GO:0004222">
    <property type="term" value="F:metalloendopeptidase activity"/>
    <property type="evidence" value="ECO:0007669"/>
    <property type="project" value="InterPro"/>
</dbReference>
<name>A0A381TU84_9ZZZZ</name>
<evidence type="ECO:0000256" key="4">
    <source>
        <dbReference type="ARBA" id="ARBA00022801"/>
    </source>
</evidence>
<dbReference type="AlphaFoldDB" id="A0A381TU84"/>
<dbReference type="PANTHER" id="PTHR22726">
    <property type="entry name" value="METALLOENDOPEPTIDASE OMA1"/>
    <property type="match status" value="1"/>
</dbReference>
<keyword evidence="4" id="KW-0378">Hydrolase</keyword>
<dbReference type="GO" id="GO:0051603">
    <property type="term" value="P:proteolysis involved in protein catabolic process"/>
    <property type="evidence" value="ECO:0007669"/>
    <property type="project" value="TreeGrafter"/>
</dbReference>
<protein>
    <recommendedName>
        <fullName evidence="7">Peptidase M48 domain-containing protein</fullName>
    </recommendedName>
</protein>
<comment type="cofactor">
    <cofactor evidence="1">
        <name>Zn(2+)</name>
        <dbReference type="ChEBI" id="CHEBI:29105"/>
    </cofactor>
</comment>
<keyword evidence="2" id="KW-0645">Protease</keyword>
<reference evidence="8" key="1">
    <citation type="submission" date="2018-05" db="EMBL/GenBank/DDBJ databases">
        <authorList>
            <person name="Lanie J.A."/>
            <person name="Ng W.-L."/>
            <person name="Kazmierczak K.M."/>
            <person name="Andrzejewski T.M."/>
            <person name="Davidsen T.M."/>
            <person name="Wayne K.J."/>
            <person name="Tettelin H."/>
            <person name="Glass J.I."/>
            <person name="Rusch D."/>
            <person name="Podicherti R."/>
            <person name="Tsui H.-C.T."/>
            <person name="Winkler M.E."/>
        </authorList>
    </citation>
    <scope>NUCLEOTIDE SEQUENCE</scope>
</reference>
<accession>A0A381TU84</accession>
<evidence type="ECO:0000259" key="7">
    <source>
        <dbReference type="Pfam" id="PF01435"/>
    </source>
</evidence>
<evidence type="ECO:0000256" key="3">
    <source>
        <dbReference type="ARBA" id="ARBA00022723"/>
    </source>
</evidence>
<organism evidence="8">
    <name type="scientific">marine metagenome</name>
    <dbReference type="NCBI Taxonomy" id="408172"/>
    <lineage>
        <taxon>unclassified sequences</taxon>
        <taxon>metagenomes</taxon>
        <taxon>ecological metagenomes</taxon>
    </lineage>
</organism>
<dbReference type="EMBL" id="UINC01005172">
    <property type="protein sequence ID" value="SVA19570.1"/>
    <property type="molecule type" value="Genomic_DNA"/>
</dbReference>
<dbReference type="InterPro" id="IPR051156">
    <property type="entry name" value="Mito/Outer_Membr_Metalloprot"/>
</dbReference>
<keyword evidence="5" id="KW-0862">Zinc</keyword>
<feature type="domain" description="Peptidase M48" evidence="7">
    <location>
        <begin position="79"/>
        <end position="152"/>
    </location>
</feature>
<dbReference type="Pfam" id="PF01435">
    <property type="entry name" value="Peptidase_M48"/>
    <property type="match status" value="2"/>
</dbReference>
<sequence length="235" mass="26583">MGQVHPAVIRPIRIVKPELVSFLNKMTLKSAFIRIVPLTLILFLVSCGGGPNTQICHPGKSLDCLNATDLLGQSLYKVVAANFPDELGFYKPVVHRASFSNAWVTKGGNINITLNLLRKLDETKRICIISHELAHLKSNHYYAKALRAIRLRMSKARVFALARQFELDADKLAVEYIQKAGLTKTDYLKFLYWMKKNMDSQNHAAKASIFSTHPATQERINELVRNQGRRDLPNK</sequence>
<gene>
    <name evidence="8" type="ORF">METZ01_LOCUS72424</name>
</gene>